<gene>
    <name evidence="3" type="ORF">M6B38_313470</name>
</gene>
<name>A0AAX6HGK1_IRIPA</name>
<evidence type="ECO:0000313" key="4">
    <source>
        <dbReference type="Proteomes" id="UP001140949"/>
    </source>
</evidence>
<dbReference type="Pfam" id="PF12146">
    <property type="entry name" value="Hydrolase_4"/>
    <property type="match status" value="1"/>
</dbReference>
<reference evidence="3" key="1">
    <citation type="journal article" date="2023" name="GigaByte">
        <title>Genome assembly of the bearded iris, Iris pallida Lam.</title>
        <authorList>
            <person name="Bruccoleri R.E."/>
            <person name="Oakeley E.J."/>
            <person name="Faust A.M.E."/>
            <person name="Altorfer M."/>
            <person name="Dessus-Babus S."/>
            <person name="Burckhardt D."/>
            <person name="Oertli M."/>
            <person name="Naumann U."/>
            <person name="Petersen F."/>
            <person name="Wong J."/>
        </authorList>
    </citation>
    <scope>NUCLEOTIDE SEQUENCE</scope>
    <source>
        <strain evidence="3">GSM-AAB239-AS_SAM_17_03QT</strain>
    </source>
</reference>
<keyword evidence="4" id="KW-1185">Reference proteome</keyword>
<dbReference type="SUPFAM" id="SSF53474">
    <property type="entry name" value="alpha/beta-Hydrolases"/>
    <property type="match status" value="1"/>
</dbReference>
<proteinExistence type="predicted"/>
<feature type="compositionally biased region" description="Basic and acidic residues" evidence="1">
    <location>
        <begin position="318"/>
        <end position="334"/>
    </location>
</feature>
<dbReference type="InterPro" id="IPR022742">
    <property type="entry name" value="Hydrolase_4"/>
</dbReference>
<dbReference type="Gene3D" id="3.40.50.1820">
    <property type="entry name" value="alpha/beta hydrolase"/>
    <property type="match status" value="1"/>
</dbReference>
<feature type="compositionally biased region" description="Basic and acidic residues" evidence="1">
    <location>
        <begin position="341"/>
        <end position="364"/>
    </location>
</feature>
<feature type="compositionally biased region" description="Basic and acidic residues" evidence="1">
    <location>
        <begin position="417"/>
        <end position="463"/>
    </location>
</feature>
<dbReference type="PANTHER" id="PTHR12277">
    <property type="entry name" value="ALPHA/BETA HYDROLASE DOMAIN-CONTAINING PROTEIN"/>
    <property type="match status" value="1"/>
</dbReference>
<feature type="compositionally biased region" description="Basic and acidic residues" evidence="1">
    <location>
        <begin position="374"/>
        <end position="410"/>
    </location>
</feature>
<feature type="region of interest" description="Disordered" evidence="1">
    <location>
        <begin position="266"/>
        <end position="463"/>
    </location>
</feature>
<feature type="domain" description="Serine aminopeptidase S33" evidence="2">
    <location>
        <begin position="75"/>
        <end position="186"/>
    </location>
</feature>
<protein>
    <submittedName>
        <fullName evidence="3">Protein ABHD17B-like isoform X1</fullName>
    </submittedName>
</protein>
<dbReference type="EMBL" id="JANAVB010009609">
    <property type="protein sequence ID" value="KAJ6839818.1"/>
    <property type="molecule type" value="Genomic_DNA"/>
</dbReference>
<sequence>MGGVTSFMAAKFAFFPPDPPSYTLTEDGGRLSMSGVPTGGGAEVRRLKTRRGNEIVTMYVRNRHAAAEESKGLTLLYSHGNAADLGQLYDLFRELSSHLRVNIMGYDYSGYGQSSGKPSELNTYADVEAAYRCLIEIYGARPDDIVLYGQSVGSGPTLDLAASLPNLRGVVLHSPILSGLRVIHPVKRTYWFDIFKNIDKIPHVSCPVLIVHGTDDDVVDCSHGKRLWELSKVKYEPLWIKGGNHNNLELYPDYIRHLRRFVSTIQKSPTTKTEPSENSKLSESPRTSSAEILDFSRKNTEQNRTSKSNPNRKAKARRSTEQKEKPTVSADKKDKSRKSIGRSDKAKDGEAQLEKPRANIDKKEKSKKNIVRSEMAKDSQDQAEKPSASIDKKEESKKNNICSEKAKDSEDQAEGPRSTDRKEKPRASIDKKEKSRKSVDRSEKAKDSKDQLEKPRKSIDRFGEMIRSVGLCNKDCLKRTTSSGMSN</sequence>
<evidence type="ECO:0000256" key="1">
    <source>
        <dbReference type="SAM" id="MobiDB-lite"/>
    </source>
</evidence>
<evidence type="ECO:0000313" key="3">
    <source>
        <dbReference type="EMBL" id="KAJ6839818.1"/>
    </source>
</evidence>
<reference evidence="3" key="2">
    <citation type="submission" date="2023-04" db="EMBL/GenBank/DDBJ databases">
        <authorList>
            <person name="Bruccoleri R.E."/>
            <person name="Oakeley E.J."/>
            <person name="Faust A.-M."/>
            <person name="Dessus-Babus S."/>
            <person name="Altorfer M."/>
            <person name="Burckhardt D."/>
            <person name="Oertli M."/>
            <person name="Naumann U."/>
            <person name="Petersen F."/>
            <person name="Wong J."/>
        </authorList>
    </citation>
    <scope>NUCLEOTIDE SEQUENCE</scope>
    <source>
        <strain evidence="3">GSM-AAB239-AS_SAM_17_03QT</strain>
        <tissue evidence="3">Leaf</tissue>
    </source>
</reference>
<comment type="caution">
    <text evidence="3">The sequence shown here is derived from an EMBL/GenBank/DDBJ whole genome shotgun (WGS) entry which is preliminary data.</text>
</comment>
<dbReference type="Proteomes" id="UP001140949">
    <property type="component" value="Unassembled WGS sequence"/>
</dbReference>
<accession>A0AAX6HGK1</accession>
<dbReference type="InterPro" id="IPR029058">
    <property type="entry name" value="AB_hydrolase_fold"/>
</dbReference>
<organism evidence="3 4">
    <name type="scientific">Iris pallida</name>
    <name type="common">Sweet iris</name>
    <dbReference type="NCBI Taxonomy" id="29817"/>
    <lineage>
        <taxon>Eukaryota</taxon>
        <taxon>Viridiplantae</taxon>
        <taxon>Streptophyta</taxon>
        <taxon>Embryophyta</taxon>
        <taxon>Tracheophyta</taxon>
        <taxon>Spermatophyta</taxon>
        <taxon>Magnoliopsida</taxon>
        <taxon>Liliopsida</taxon>
        <taxon>Asparagales</taxon>
        <taxon>Iridaceae</taxon>
        <taxon>Iridoideae</taxon>
        <taxon>Irideae</taxon>
        <taxon>Iris</taxon>
    </lineage>
</organism>
<dbReference type="PANTHER" id="PTHR12277:SF81">
    <property type="entry name" value="PROTEIN ABHD13"/>
    <property type="match status" value="1"/>
</dbReference>
<dbReference type="AlphaFoldDB" id="A0AAX6HGK1"/>
<feature type="compositionally biased region" description="Polar residues" evidence="1">
    <location>
        <begin position="266"/>
        <end position="290"/>
    </location>
</feature>
<evidence type="ECO:0000259" key="2">
    <source>
        <dbReference type="Pfam" id="PF12146"/>
    </source>
</evidence>